<organism evidence="9 10">
    <name type="scientific">Gossypium barbadense</name>
    <name type="common">Sea Island cotton</name>
    <name type="synonym">Hibiscus barbadensis</name>
    <dbReference type="NCBI Taxonomy" id="3634"/>
    <lineage>
        <taxon>Eukaryota</taxon>
        <taxon>Viridiplantae</taxon>
        <taxon>Streptophyta</taxon>
        <taxon>Embryophyta</taxon>
        <taxon>Tracheophyta</taxon>
        <taxon>Spermatophyta</taxon>
        <taxon>Magnoliopsida</taxon>
        <taxon>eudicotyledons</taxon>
        <taxon>Gunneridae</taxon>
        <taxon>Pentapetalae</taxon>
        <taxon>rosids</taxon>
        <taxon>malvids</taxon>
        <taxon>Malvales</taxon>
        <taxon>Malvaceae</taxon>
        <taxon>Malvoideae</taxon>
        <taxon>Gossypium</taxon>
    </lineage>
</organism>
<dbReference type="GO" id="GO:0005886">
    <property type="term" value="C:plasma membrane"/>
    <property type="evidence" value="ECO:0007669"/>
    <property type="project" value="UniProtKB-SubCell"/>
</dbReference>
<dbReference type="GO" id="GO:0030658">
    <property type="term" value="C:transport vesicle membrane"/>
    <property type="evidence" value="ECO:0007669"/>
    <property type="project" value="UniProtKB-SubCell"/>
</dbReference>
<evidence type="ECO:0000256" key="8">
    <source>
        <dbReference type="SAM" id="MobiDB-lite"/>
    </source>
</evidence>
<feature type="region of interest" description="Disordered" evidence="8">
    <location>
        <begin position="1"/>
        <end position="22"/>
    </location>
</feature>
<keyword evidence="7" id="KW-1003">Cell membrane</keyword>
<dbReference type="InterPro" id="IPR007273">
    <property type="entry name" value="SCAMP"/>
</dbReference>
<feature type="transmembrane region" description="Helical" evidence="7">
    <location>
        <begin position="59"/>
        <end position="79"/>
    </location>
</feature>
<protein>
    <recommendedName>
        <fullName evidence="7">Secretory carrier-associated membrane protein</fullName>
        <shortName evidence="7">Secretory carrier membrane protein</shortName>
    </recommendedName>
</protein>
<dbReference type="GO" id="GO:0015031">
    <property type="term" value="P:protein transport"/>
    <property type="evidence" value="ECO:0007669"/>
    <property type="project" value="InterPro"/>
</dbReference>
<evidence type="ECO:0000313" key="10">
    <source>
        <dbReference type="Proteomes" id="UP000239757"/>
    </source>
</evidence>
<keyword evidence="3 7" id="KW-0812">Transmembrane</keyword>
<dbReference type="EMBL" id="KZ669286">
    <property type="protein sequence ID" value="PPR85718.1"/>
    <property type="molecule type" value="Genomic_DNA"/>
</dbReference>
<dbReference type="GO" id="GO:0032588">
    <property type="term" value="C:trans-Golgi network membrane"/>
    <property type="evidence" value="ECO:0007669"/>
    <property type="project" value="TreeGrafter"/>
</dbReference>
<evidence type="ECO:0000313" key="9">
    <source>
        <dbReference type="EMBL" id="PPR85718.1"/>
    </source>
</evidence>
<keyword evidence="4 7" id="KW-1133">Transmembrane helix</keyword>
<feature type="transmembrane region" description="Helical" evidence="7">
    <location>
        <begin position="32"/>
        <end position="53"/>
    </location>
</feature>
<dbReference type="OrthoDB" id="242866at2759"/>
<evidence type="ECO:0000256" key="7">
    <source>
        <dbReference type="RuleBase" id="RU363122"/>
    </source>
</evidence>
<keyword evidence="6 7" id="KW-0968">Cytoplasmic vesicle</keyword>
<reference evidence="9 10" key="1">
    <citation type="submission" date="2015-01" db="EMBL/GenBank/DDBJ databases">
        <title>Genome of allotetraploid Gossypium barbadense reveals genomic plasticity and fiber elongation in cotton evolution.</title>
        <authorList>
            <person name="Chen X."/>
            <person name="Liu X."/>
            <person name="Zhao B."/>
            <person name="Zheng H."/>
            <person name="Hu Y."/>
            <person name="Lu G."/>
            <person name="Yang C."/>
            <person name="Chen J."/>
            <person name="Shan C."/>
            <person name="Zhang L."/>
            <person name="Zhou Y."/>
            <person name="Wang L."/>
            <person name="Guo W."/>
            <person name="Bai Y."/>
            <person name="Ruan J."/>
            <person name="Shangguan X."/>
            <person name="Mao Y."/>
            <person name="Jiang J."/>
            <person name="Zhu Y."/>
            <person name="Lei J."/>
            <person name="Kang H."/>
            <person name="Chen S."/>
            <person name="He X."/>
            <person name="Wang R."/>
            <person name="Wang Y."/>
            <person name="Chen J."/>
            <person name="Wang L."/>
            <person name="Yu S."/>
            <person name="Wang B."/>
            <person name="Wei J."/>
            <person name="Song S."/>
            <person name="Lu X."/>
            <person name="Gao Z."/>
            <person name="Gu W."/>
            <person name="Deng X."/>
            <person name="Ma D."/>
            <person name="Wang S."/>
            <person name="Liang W."/>
            <person name="Fang L."/>
            <person name="Cai C."/>
            <person name="Zhu X."/>
            <person name="Zhou B."/>
            <person name="Zhang Y."/>
            <person name="Chen Z."/>
            <person name="Xu S."/>
            <person name="Zhu R."/>
            <person name="Wang S."/>
            <person name="Zhang T."/>
            <person name="Zhao G."/>
        </authorList>
    </citation>
    <scope>NUCLEOTIDE SEQUENCE [LARGE SCALE GENOMIC DNA]</scope>
    <source>
        <strain evidence="10">cv. Xinhai21</strain>
        <tissue evidence="9">Leaf</tissue>
    </source>
</reference>
<name>A0A2P5W3P8_GOSBA</name>
<dbReference type="Proteomes" id="UP000239757">
    <property type="component" value="Unassembled WGS sequence"/>
</dbReference>
<evidence type="ECO:0000256" key="6">
    <source>
        <dbReference type="ARBA" id="ARBA00023329"/>
    </source>
</evidence>
<dbReference type="PANTHER" id="PTHR10687">
    <property type="entry name" value="SECRETORY CARRIER-ASSOCIATED MEMBRANE PROTEIN SCAMP"/>
    <property type="match status" value="1"/>
</dbReference>
<keyword evidence="7" id="KW-0813">Transport</keyword>
<gene>
    <name evidence="9" type="ORF">GOBAR_AA34973</name>
</gene>
<evidence type="ECO:0000256" key="3">
    <source>
        <dbReference type="ARBA" id="ARBA00022692"/>
    </source>
</evidence>
<sequence>MNEDLKAREKEHKAKEAKLNKHEQELRRKEDAIARGLILCLTWNVVVVTTAWMKGEGPTVWFLAIIYFISGVPGGYVMWYRSLYRVMRDTWDMAAEICLSLLPSLVEDRNAEF</sequence>
<dbReference type="GO" id="GO:0055038">
    <property type="term" value="C:recycling endosome membrane"/>
    <property type="evidence" value="ECO:0007669"/>
    <property type="project" value="TreeGrafter"/>
</dbReference>
<comment type="caution">
    <text evidence="7">Lacks conserved residue(s) required for the propagation of feature annotation.</text>
</comment>
<evidence type="ECO:0000256" key="1">
    <source>
        <dbReference type="ARBA" id="ARBA00004003"/>
    </source>
</evidence>
<evidence type="ECO:0000256" key="5">
    <source>
        <dbReference type="ARBA" id="ARBA00023136"/>
    </source>
</evidence>
<evidence type="ECO:0000256" key="2">
    <source>
        <dbReference type="ARBA" id="ARBA00010482"/>
    </source>
</evidence>
<comment type="subcellular location">
    <subcellularLocation>
        <location evidence="7">Cell membrane</location>
        <topology evidence="7">Multi-pass membrane protein</topology>
    </subcellularLocation>
    <subcellularLocation>
        <location evidence="7">Cytoplasmic vesicle</location>
        <location evidence="7">Secretory vesicle membrane</location>
        <topology evidence="7">Multi-pass membrane protein</topology>
    </subcellularLocation>
</comment>
<dbReference type="PANTHER" id="PTHR10687:SF76">
    <property type="entry name" value="SECRETORY CARRIER-ASSOCIATED MEMBRANE PROTEIN 1"/>
    <property type="match status" value="1"/>
</dbReference>
<evidence type="ECO:0000256" key="4">
    <source>
        <dbReference type="ARBA" id="ARBA00022989"/>
    </source>
</evidence>
<comment type="similarity">
    <text evidence="2 7">Belongs to the SCAMP family.</text>
</comment>
<proteinExistence type="inferred from homology"/>
<dbReference type="AlphaFoldDB" id="A0A2P5W3P8"/>
<dbReference type="Pfam" id="PF04144">
    <property type="entry name" value="SCAMP"/>
    <property type="match status" value="1"/>
</dbReference>
<keyword evidence="5 7" id="KW-0472">Membrane</keyword>
<comment type="function">
    <text evidence="1 7">Probably involved in membrane trafficking.</text>
</comment>
<accession>A0A2P5W3P8</accession>